<keyword evidence="1" id="KW-0732">Signal</keyword>
<protein>
    <submittedName>
        <fullName evidence="2">Uncharacterized protein</fullName>
    </submittedName>
</protein>
<organism evidence="2 3">
    <name type="scientific">Cohnella xylanilytica</name>
    <dbReference type="NCBI Taxonomy" id="557555"/>
    <lineage>
        <taxon>Bacteria</taxon>
        <taxon>Bacillati</taxon>
        <taxon>Bacillota</taxon>
        <taxon>Bacilli</taxon>
        <taxon>Bacillales</taxon>
        <taxon>Paenibacillaceae</taxon>
        <taxon>Cohnella</taxon>
    </lineage>
</organism>
<feature type="signal peptide" evidence="1">
    <location>
        <begin position="1"/>
        <end position="29"/>
    </location>
</feature>
<comment type="caution">
    <text evidence="2">The sequence shown here is derived from an EMBL/GenBank/DDBJ whole genome shotgun (WGS) entry which is preliminary data.</text>
</comment>
<name>A0A841TSS8_9BACL</name>
<evidence type="ECO:0000313" key="2">
    <source>
        <dbReference type="EMBL" id="MBB6689892.1"/>
    </source>
</evidence>
<feature type="chain" id="PRO_5032327292" evidence="1">
    <location>
        <begin position="30"/>
        <end position="179"/>
    </location>
</feature>
<evidence type="ECO:0000256" key="1">
    <source>
        <dbReference type="SAM" id="SignalP"/>
    </source>
</evidence>
<dbReference type="Proteomes" id="UP000553776">
    <property type="component" value="Unassembled WGS sequence"/>
</dbReference>
<reference evidence="2 3" key="1">
    <citation type="submission" date="2020-08" db="EMBL/GenBank/DDBJ databases">
        <title>Cohnella phylogeny.</title>
        <authorList>
            <person name="Dunlap C."/>
        </authorList>
    </citation>
    <scope>NUCLEOTIDE SEQUENCE [LARGE SCALE GENOMIC DNA]</scope>
    <source>
        <strain evidence="2 3">DSM 25239</strain>
    </source>
</reference>
<keyword evidence="3" id="KW-1185">Reference proteome</keyword>
<dbReference type="RefSeq" id="WP_185133920.1">
    <property type="nucleotide sequence ID" value="NZ_JACJVR010000002.1"/>
</dbReference>
<sequence length="179" mass="19513">MKKGNKRFWTTLMCLVALTTLTSAIPVSAQISEGRAVYFSIPMNLPCQDNFVIQMALNVTNLSGQSVPTTVNLYSVDGTPMIIEGNDQAGYASDITPGTAFDLDANATRQYHITLQNNSDNPEFHSCSNKVFSGKIELANNSGLVVASGSIWTYHHNRTTNETYNTSSLPININDGKPF</sequence>
<gene>
    <name evidence="2" type="ORF">H7B90_00610</name>
</gene>
<dbReference type="AlphaFoldDB" id="A0A841TSS8"/>
<dbReference type="EMBL" id="JACJVR010000002">
    <property type="protein sequence ID" value="MBB6689892.1"/>
    <property type="molecule type" value="Genomic_DNA"/>
</dbReference>
<evidence type="ECO:0000313" key="3">
    <source>
        <dbReference type="Proteomes" id="UP000553776"/>
    </source>
</evidence>
<proteinExistence type="predicted"/>
<accession>A0A841TSS8</accession>